<sequence length="522" mass="62498">MANGQSLNYKFLNIHKLHIMKVNQWDIYYRKDEDQPFELIGSRLYDEAGNMKIGKWNEISLRHDNMSQVMYQGEYSNYRQVAKWDILYRKDEQIAYKQLRGGLYDEEGSNKIGYQTELSDEFIYESQIVFYDEYQNGKKVSKWIIREEGDYFCGETYNQVGLIKVGKWIELKDGFDRWFQAIYYGEYKDVVADHMIKSVQLKLEGGKSQVKDSRIILKSRIMVIITVVKNLEDGTSCMRKPIYKQLEYRQAFQIIHKSLIMVSTTNIGMWIEECDSFNEYTQVTYNGEYKNCRKVGRWDILYRKQYCQKKNTSGGGLYNQEDSLKTSLWIKLSNYFSKEQQFINHDELKKRKQKSQQAEMDQLSNKIRDQIQQDNRTIHHYNNNYLSYKIILNEMKLIILIFICFFKINPKFTFLIISYMQVAKWDILYRKDEQIAYKQLRGGLYDEEGSNKIGYQTELSDEFIYESQIVFYDEYQKGKKVSKWIIREEGDYLQHYLIDKNIIVVEKHIIKQVQLRLESGLN</sequence>
<reference evidence="2" key="1">
    <citation type="submission" date="2021-01" db="EMBL/GenBank/DDBJ databases">
        <authorList>
            <consortium name="Genoscope - CEA"/>
            <person name="William W."/>
        </authorList>
    </citation>
    <scope>NUCLEOTIDE SEQUENCE</scope>
</reference>
<gene>
    <name evidence="2" type="ORF">PPRIM_AZ9-3.1.T2530005</name>
</gene>
<dbReference type="PANTHER" id="PTHR33706:SF1">
    <property type="entry name" value="TPR REPEAT PROTEIN"/>
    <property type="match status" value="1"/>
</dbReference>
<accession>A0A8S1QS90</accession>
<keyword evidence="1" id="KW-1133">Transmembrane helix</keyword>
<evidence type="ECO:0000256" key="1">
    <source>
        <dbReference type="SAM" id="Phobius"/>
    </source>
</evidence>
<dbReference type="AlphaFoldDB" id="A0A8S1QS90"/>
<dbReference type="PANTHER" id="PTHR33706">
    <property type="entry name" value="MORN VARIANT REPEAT PROTEIN"/>
    <property type="match status" value="1"/>
</dbReference>
<proteinExistence type="predicted"/>
<dbReference type="EMBL" id="CAJJDM010000262">
    <property type="protein sequence ID" value="CAD8118618.1"/>
    <property type="molecule type" value="Genomic_DNA"/>
</dbReference>
<name>A0A8S1QS90_PARPR</name>
<evidence type="ECO:0008006" key="4">
    <source>
        <dbReference type="Google" id="ProtNLM"/>
    </source>
</evidence>
<protein>
    <recommendedName>
        <fullName evidence="4">MORN repeat protein</fullName>
    </recommendedName>
</protein>
<keyword evidence="1" id="KW-0472">Membrane</keyword>
<dbReference type="Proteomes" id="UP000688137">
    <property type="component" value="Unassembled WGS sequence"/>
</dbReference>
<comment type="caution">
    <text evidence="2">The sequence shown here is derived from an EMBL/GenBank/DDBJ whole genome shotgun (WGS) entry which is preliminary data.</text>
</comment>
<keyword evidence="1" id="KW-0812">Transmembrane</keyword>
<feature type="transmembrane region" description="Helical" evidence="1">
    <location>
        <begin position="397"/>
        <end position="420"/>
    </location>
</feature>
<keyword evidence="3" id="KW-1185">Reference proteome</keyword>
<evidence type="ECO:0000313" key="2">
    <source>
        <dbReference type="EMBL" id="CAD8118618.1"/>
    </source>
</evidence>
<organism evidence="2 3">
    <name type="scientific">Paramecium primaurelia</name>
    <dbReference type="NCBI Taxonomy" id="5886"/>
    <lineage>
        <taxon>Eukaryota</taxon>
        <taxon>Sar</taxon>
        <taxon>Alveolata</taxon>
        <taxon>Ciliophora</taxon>
        <taxon>Intramacronucleata</taxon>
        <taxon>Oligohymenophorea</taxon>
        <taxon>Peniculida</taxon>
        <taxon>Parameciidae</taxon>
        <taxon>Paramecium</taxon>
    </lineage>
</organism>
<evidence type="ECO:0000313" key="3">
    <source>
        <dbReference type="Proteomes" id="UP000688137"/>
    </source>
</evidence>